<dbReference type="InterPro" id="IPR012341">
    <property type="entry name" value="6hp_glycosidase-like_sf"/>
</dbReference>
<dbReference type="Proteomes" id="UP000199086">
    <property type="component" value="Unassembled WGS sequence"/>
</dbReference>
<evidence type="ECO:0000313" key="5">
    <source>
        <dbReference type="Proteomes" id="UP000199086"/>
    </source>
</evidence>
<evidence type="ECO:0000259" key="3">
    <source>
        <dbReference type="Pfam" id="PF19291"/>
    </source>
</evidence>
<dbReference type="PANTHER" id="PTHR31616:SF0">
    <property type="entry name" value="GLUCAN 1,4-ALPHA-GLUCOSIDASE"/>
    <property type="match status" value="1"/>
</dbReference>
<dbReference type="InterPro" id="IPR011613">
    <property type="entry name" value="GH15-like"/>
</dbReference>
<feature type="domain" description="GH15-like" evidence="2">
    <location>
        <begin position="261"/>
        <end position="626"/>
    </location>
</feature>
<feature type="compositionally biased region" description="Basic and acidic residues" evidence="1">
    <location>
        <begin position="183"/>
        <end position="197"/>
    </location>
</feature>
<dbReference type="InterPro" id="IPR008928">
    <property type="entry name" value="6-hairpin_glycosidase_sf"/>
</dbReference>
<organism evidence="4 5">
    <name type="scientific">Raineyella antarctica</name>
    <dbReference type="NCBI Taxonomy" id="1577474"/>
    <lineage>
        <taxon>Bacteria</taxon>
        <taxon>Bacillati</taxon>
        <taxon>Actinomycetota</taxon>
        <taxon>Actinomycetes</taxon>
        <taxon>Propionibacteriales</taxon>
        <taxon>Propionibacteriaceae</taxon>
        <taxon>Raineyella</taxon>
    </lineage>
</organism>
<dbReference type="GO" id="GO:0005975">
    <property type="term" value="P:carbohydrate metabolic process"/>
    <property type="evidence" value="ECO:0007669"/>
    <property type="project" value="InterPro"/>
</dbReference>
<protein>
    <submittedName>
        <fullName evidence="4">Glucoamylase (Glucan-1,4-alpha-glucosidase), GH15 family</fullName>
    </submittedName>
</protein>
<feature type="domain" description="Trehalase-like N-terminal" evidence="3">
    <location>
        <begin position="12"/>
        <end position="132"/>
    </location>
</feature>
<dbReference type="OrthoDB" id="3902805at2"/>
<reference evidence="4 5" key="1">
    <citation type="submission" date="2016-06" db="EMBL/GenBank/DDBJ databases">
        <authorList>
            <person name="Olsen C.W."/>
            <person name="Carey S."/>
            <person name="Hinshaw L."/>
            <person name="Karasin A.I."/>
        </authorList>
    </citation>
    <scope>NUCLEOTIDE SEQUENCE [LARGE SCALE GENOMIC DNA]</scope>
    <source>
        <strain evidence="4 5">LZ-22</strain>
    </source>
</reference>
<dbReference type="PANTHER" id="PTHR31616">
    <property type="entry name" value="TREHALASE"/>
    <property type="match status" value="1"/>
</dbReference>
<gene>
    <name evidence="4" type="ORF">GA0111570_103357</name>
</gene>
<dbReference type="AlphaFoldDB" id="A0A1G6GL29"/>
<keyword evidence="5" id="KW-1185">Reference proteome</keyword>
<sequence length="648" mass="72939">MKGMTDQPADSTSTPLEDYALLSDLHTGPLVSRDGSIDWLCFPRFDSPSVFAALLGGPEDGRWKVSAVDGEVVARRYLPRTFVLETVWRTPTGTMVVTDFLPSSDRQADVVRRVTCTKGHVEVEHDLRIRFDYARSMPWTRRVDLRGTAKEGLLSVAGPNALLLAGPLLHPHADQQVEPQEGMEDRHDASPKGHPDDYQGAVSDRLTGIFPLAEGETLDWVLTWHPSHRYPPVPVEHAHALEKTIAWWREWSAEVEVHSRHDDLVLRSLMVLRALTHEATGGIVAAATTSLPEDFGGVRNWDYRFTWLRDAALTIETLIRHDFTEGALHWRDWLLRAVAGDPDDLQIMYGVAGERELPEFELPHLSGYEGSRPVRTGNGAAKQYQADVVGEVMLALAALRDAGIDEDEYSWGLQKNLLRFVERNWDRKDHGIWEMRGEPAFFVHGRAMMWAALNEGIRAVEEHGLDGRVDRWRDLRERLGEEILQHGYNEELGSFTQTYGTTEVDASLLQLTHTGFVTYDDPRMLGTVARIEQDLMDDSGLLRRYRTESGLDGLPGGEYPFLICSFWLVEQYARSGRLEEARTLLDRLTGFATDLGLYSEEYNAGAGRLAGNFPQAFSHLGFIHAVDAVEEASGKQRLSERDRRPSHG</sequence>
<name>A0A1G6GL29_9ACTN</name>
<dbReference type="Gene3D" id="1.50.10.10">
    <property type="match status" value="1"/>
</dbReference>
<dbReference type="GO" id="GO:0004553">
    <property type="term" value="F:hydrolase activity, hydrolyzing O-glycosyl compounds"/>
    <property type="evidence" value="ECO:0007669"/>
    <property type="project" value="TreeGrafter"/>
</dbReference>
<dbReference type="EMBL" id="FMYF01000003">
    <property type="protein sequence ID" value="SDB81866.1"/>
    <property type="molecule type" value="Genomic_DNA"/>
</dbReference>
<dbReference type="STRING" id="1577474.GA0111570_103357"/>
<feature type="region of interest" description="Disordered" evidence="1">
    <location>
        <begin position="176"/>
        <end position="200"/>
    </location>
</feature>
<accession>A0A1G6GL29</accession>
<dbReference type="Pfam" id="PF19291">
    <property type="entry name" value="TREH_N"/>
    <property type="match status" value="1"/>
</dbReference>
<dbReference type="Pfam" id="PF00723">
    <property type="entry name" value="Glyco_hydro_15"/>
    <property type="match status" value="1"/>
</dbReference>
<proteinExistence type="predicted"/>
<evidence type="ECO:0000256" key="1">
    <source>
        <dbReference type="SAM" id="MobiDB-lite"/>
    </source>
</evidence>
<dbReference type="SUPFAM" id="SSF48208">
    <property type="entry name" value="Six-hairpin glycosidases"/>
    <property type="match status" value="1"/>
</dbReference>
<evidence type="ECO:0000313" key="4">
    <source>
        <dbReference type="EMBL" id="SDB81866.1"/>
    </source>
</evidence>
<dbReference type="InterPro" id="IPR045582">
    <property type="entry name" value="Trehalase-like_N"/>
</dbReference>
<evidence type="ECO:0000259" key="2">
    <source>
        <dbReference type="Pfam" id="PF00723"/>
    </source>
</evidence>